<proteinExistence type="predicted"/>
<evidence type="ECO:0000313" key="2">
    <source>
        <dbReference type="EMBL" id="CBX91700.1"/>
    </source>
</evidence>
<name>E4ZKA5_LEPMJ</name>
<dbReference type="EMBL" id="FP929072">
    <property type="protein sequence ID" value="CBX91700.1"/>
    <property type="molecule type" value="Genomic_DNA"/>
</dbReference>
<sequence>MRASTSHFLRSVTFSNPPSRSAAHGRRTPSASISKISSTSSPCCGMISSKNGATFARPGIHKQSAARMRV</sequence>
<dbReference type="AlphaFoldDB" id="E4ZKA5"/>
<feature type="compositionally biased region" description="Polar residues" evidence="1">
    <location>
        <begin position="1"/>
        <end position="19"/>
    </location>
</feature>
<feature type="compositionally biased region" description="Low complexity" evidence="1">
    <location>
        <begin position="28"/>
        <end position="42"/>
    </location>
</feature>
<accession>E4ZKA5</accession>
<dbReference type="InParanoid" id="E4ZKA5"/>
<organism evidence="3">
    <name type="scientific">Leptosphaeria maculans (strain JN3 / isolate v23.1.3 / race Av1-4-5-6-7-8)</name>
    <name type="common">Blackleg fungus</name>
    <name type="synonym">Phoma lingam</name>
    <dbReference type="NCBI Taxonomy" id="985895"/>
    <lineage>
        <taxon>Eukaryota</taxon>
        <taxon>Fungi</taxon>
        <taxon>Dikarya</taxon>
        <taxon>Ascomycota</taxon>
        <taxon>Pezizomycotina</taxon>
        <taxon>Dothideomycetes</taxon>
        <taxon>Pleosporomycetidae</taxon>
        <taxon>Pleosporales</taxon>
        <taxon>Pleosporineae</taxon>
        <taxon>Leptosphaeriaceae</taxon>
        <taxon>Plenodomus</taxon>
        <taxon>Plenodomus lingam/Leptosphaeria maculans species complex</taxon>
    </lineage>
</organism>
<dbReference type="Proteomes" id="UP000002668">
    <property type="component" value="Genome"/>
</dbReference>
<reference evidence="3" key="1">
    <citation type="journal article" date="2011" name="Nat. Commun.">
        <title>Effector diversification within compartments of the Leptosphaeria maculans genome affected by Repeat-Induced Point mutations.</title>
        <authorList>
            <person name="Rouxel T."/>
            <person name="Grandaubert J."/>
            <person name="Hane J.K."/>
            <person name="Hoede C."/>
            <person name="van de Wouw A.P."/>
            <person name="Couloux A."/>
            <person name="Dominguez V."/>
            <person name="Anthouard V."/>
            <person name="Bally P."/>
            <person name="Bourras S."/>
            <person name="Cozijnsen A.J."/>
            <person name="Ciuffetti L.M."/>
            <person name="Degrave A."/>
            <person name="Dilmaghani A."/>
            <person name="Duret L."/>
            <person name="Fudal I."/>
            <person name="Goodwin S.B."/>
            <person name="Gout L."/>
            <person name="Glaser N."/>
            <person name="Linglin J."/>
            <person name="Kema G.H.J."/>
            <person name="Lapalu N."/>
            <person name="Lawrence C.B."/>
            <person name="May K."/>
            <person name="Meyer M."/>
            <person name="Ollivier B."/>
            <person name="Poulain J."/>
            <person name="Schoch C.L."/>
            <person name="Simon A."/>
            <person name="Spatafora J.W."/>
            <person name="Stachowiak A."/>
            <person name="Turgeon B.G."/>
            <person name="Tyler B.M."/>
            <person name="Vincent D."/>
            <person name="Weissenbach J."/>
            <person name="Amselem J."/>
            <person name="Quesneville H."/>
            <person name="Oliver R.P."/>
            <person name="Wincker P."/>
            <person name="Balesdent M.-H."/>
            <person name="Howlett B.J."/>
        </authorList>
    </citation>
    <scope>NUCLEOTIDE SEQUENCE [LARGE SCALE GENOMIC DNA]</scope>
    <source>
        <strain evidence="3">JN3 / isolate v23.1.3 / race Av1-4-5-6-7-8</strain>
    </source>
</reference>
<keyword evidence="3" id="KW-1185">Reference proteome</keyword>
<dbReference type="VEuPathDB" id="FungiDB:LEMA_P072080.1"/>
<evidence type="ECO:0000313" key="3">
    <source>
        <dbReference type="Proteomes" id="UP000002668"/>
    </source>
</evidence>
<gene>
    <name evidence="2" type="ORF">LEMA_P072080.1</name>
</gene>
<protein>
    <submittedName>
        <fullName evidence="2">Predicted protein</fullName>
    </submittedName>
</protein>
<dbReference type="HOGENOM" id="CLU_2758231_0_0_1"/>
<feature type="region of interest" description="Disordered" evidence="1">
    <location>
        <begin position="1"/>
        <end position="70"/>
    </location>
</feature>
<evidence type="ECO:0000256" key="1">
    <source>
        <dbReference type="SAM" id="MobiDB-lite"/>
    </source>
</evidence>